<gene>
    <name evidence="9" type="ORF">KCX82_22120</name>
</gene>
<feature type="transmembrane region" description="Helical" evidence="8">
    <location>
        <begin position="98"/>
        <end position="117"/>
    </location>
</feature>
<evidence type="ECO:0000256" key="2">
    <source>
        <dbReference type="ARBA" id="ARBA00009142"/>
    </source>
</evidence>
<evidence type="ECO:0000256" key="4">
    <source>
        <dbReference type="ARBA" id="ARBA00022475"/>
    </source>
</evidence>
<dbReference type="InterPro" id="IPR052017">
    <property type="entry name" value="TSUP"/>
</dbReference>
<evidence type="ECO:0000256" key="5">
    <source>
        <dbReference type="ARBA" id="ARBA00022692"/>
    </source>
</evidence>
<dbReference type="RefSeq" id="WP_227020651.1">
    <property type="nucleotide sequence ID" value="NZ_JAGSND010000035.1"/>
</dbReference>
<evidence type="ECO:0000256" key="7">
    <source>
        <dbReference type="ARBA" id="ARBA00023136"/>
    </source>
</evidence>
<sequence length="252" mass="28157">MGIETSYYIAIFVIYFVSFFIKGIAGFGDPLILNPSLSMFLENRLISPANLLISAPINAYMAWINRQFFSIKKVLFIAIFLLIGIVPGTLLLKYATSWTLKISLGIVVILIGIEMLIRKKNTKAKNNKLVMAFVCFCSGVTSGLYGINLFIIAYIERTSCNRNEFRGNLCFAFAFDNIVRMITYFASGIMTTDILLLAILAIPGVVAGLYTGAKIDRKLREETVRFIIISMFIIGGFSIVIKTIWTVVATKY</sequence>
<comment type="similarity">
    <text evidence="2 8">Belongs to the 4-toluene sulfonate uptake permease (TSUP) (TC 2.A.102) family.</text>
</comment>
<evidence type="ECO:0000313" key="10">
    <source>
        <dbReference type="Proteomes" id="UP000675664"/>
    </source>
</evidence>
<organism evidence="9 10">
    <name type="scientific">Sinanaerobacter chloroacetimidivorans</name>
    <dbReference type="NCBI Taxonomy" id="2818044"/>
    <lineage>
        <taxon>Bacteria</taxon>
        <taxon>Bacillati</taxon>
        <taxon>Bacillota</taxon>
        <taxon>Clostridia</taxon>
        <taxon>Peptostreptococcales</taxon>
        <taxon>Anaerovoracaceae</taxon>
        <taxon>Sinanaerobacter</taxon>
    </lineage>
</organism>
<evidence type="ECO:0000256" key="3">
    <source>
        <dbReference type="ARBA" id="ARBA00022448"/>
    </source>
</evidence>
<reference evidence="9" key="1">
    <citation type="submission" date="2021-04" db="EMBL/GenBank/DDBJ databases">
        <title>Sinoanaerobacter chloroacetimidivorans sp. nov., an obligate anaerobic bacterium isolated from anaerobic sludge.</title>
        <authorList>
            <person name="Bao Y."/>
        </authorList>
    </citation>
    <scope>NUCLEOTIDE SEQUENCE</scope>
    <source>
        <strain evidence="9">BAD-6</strain>
    </source>
</reference>
<protein>
    <recommendedName>
        <fullName evidence="8">Probable membrane transporter protein</fullName>
    </recommendedName>
</protein>
<evidence type="ECO:0000313" key="9">
    <source>
        <dbReference type="EMBL" id="MBR0600570.1"/>
    </source>
</evidence>
<keyword evidence="4 8" id="KW-1003">Cell membrane</keyword>
<feature type="transmembrane region" description="Helical" evidence="8">
    <location>
        <begin position="224"/>
        <end position="245"/>
    </location>
</feature>
<dbReference type="EMBL" id="JAGSND010000035">
    <property type="protein sequence ID" value="MBR0600570.1"/>
    <property type="molecule type" value="Genomic_DNA"/>
</dbReference>
<accession>A0A8J7W7J4</accession>
<keyword evidence="10" id="KW-1185">Reference proteome</keyword>
<dbReference type="AlphaFoldDB" id="A0A8J7W7J4"/>
<feature type="transmembrane region" description="Helical" evidence="8">
    <location>
        <begin position="129"/>
        <end position="155"/>
    </location>
</feature>
<keyword evidence="6 8" id="KW-1133">Transmembrane helix</keyword>
<evidence type="ECO:0000256" key="8">
    <source>
        <dbReference type="RuleBase" id="RU363041"/>
    </source>
</evidence>
<keyword evidence="3" id="KW-0813">Transport</keyword>
<evidence type="ECO:0000256" key="1">
    <source>
        <dbReference type="ARBA" id="ARBA00004651"/>
    </source>
</evidence>
<dbReference type="GO" id="GO:0005886">
    <property type="term" value="C:plasma membrane"/>
    <property type="evidence" value="ECO:0007669"/>
    <property type="project" value="UniProtKB-SubCell"/>
</dbReference>
<dbReference type="PANTHER" id="PTHR30269">
    <property type="entry name" value="TRANSMEMBRANE PROTEIN YFCA"/>
    <property type="match status" value="1"/>
</dbReference>
<dbReference type="PANTHER" id="PTHR30269:SF37">
    <property type="entry name" value="MEMBRANE TRANSPORTER PROTEIN"/>
    <property type="match status" value="1"/>
</dbReference>
<comment type="caution">
    <text evidence="9">The sequence shown here is derived from an EMBL/GenBank/DDBJ whole genome shotgun (WGS) entry which is preliminary data.</text>
</comment>
<dbReference type="Proteomes" id="UP000675664">
    <property type="component" value="Unassembled WGS sequence"/>
</dbReference>
<feature type="transmembrane region" description="Helical" evidence="8">
    <location>
        <begin position="7"/>
        <end position="25"/>
    </location>
</feature>
<proteinExistence type="inferred from homology"/>
<comment type="subcellular location">
    <subcellularLocation>
        <location evidence="1 8">Cell membrane</location>
        <topology evidence="1 8">Multi-pass membrane protein</topology>
    </subcellularLocation>
</comment>
<keyword evidence="5 8" id="KW-0812">Transmembrane</keyword>
<name>A0A8J7W7J4_9FIRM</name>
<evidence type="ECO:0000256" key="6">
    <source>
        <dbReference type="ARBA" id="ARBA00022989"/>
    </source>
</evidence>
<keyword evidence="7 8" id="KW-0472">Membrane</keyword>
<reference evidence="9" key="2">
    <citation type="submission" date="2021-04" db="EMBL/GenBank/DDBJ databases">
        <authorList>
            <person name="Liu J."/>
        </authorList>
    </citation>
    <scope>NUCLEOTIDE SEQUENCE</scope>
    <source>
        <strain evidence="9">BAD-6</strain>
    </source>
</reference>
<feature type="transmembrane region" description="Helical" evidence="8">
    <location>
        <begin position="45"/>
        <end position="62"/>
    </location>
</feature>
<dbReference type="InterPro" id="IPR002781">
    <property type="entry name" value="TM_pro_TauE-like"/>
</dbReference>
<dbReference type="Pfam" id="PF01925">
    <property type="entry name" value="TauE"/>
    <property type="match status" value="1"/>
</dbReference>
<feature type="transmembrane region" description="Helical" evidence="8">
    <location>
        <begin position="74"/>
        <end position="92"/>
    </location>
</feature>
<feature type="transmembrane region" description="Helical" evidence="8">
    <location>
        <begin position="194"/>
        <end position="212"/>
    </location>
</feature>